<organism evidence="1 2">
    <name type="scientific">Nitrososphaera viennensis EN76</name>
    <dbReference type="NCBI Taxonomy" id="926571"/>
    <lineage>
        <taxon>Archaea</taxon>
        <taxon>Nitrososphaerota</taxon>
        <taxon>Nitrososphaeria</taxon>
        <taxon>Nitrososphaerales</taxon>
        <taxon>Nitrososphaeraceae</taxon>
        <taxon>Nitrososphaera</taxon>
    </lineage>
</organism>
<reference evidence="1 2" key="1">
    <citation type="journal article" date="2014" name="Int. J. Syst. Evol. Microbiol.">
        <title>Nitrososphaera viennensis gen. nov., sp. nov., an aerobic and mesophilic, ammonia-oxidizing archaeon from soil and a member of the archaeal phylum Thaumarchaeota.</title>
        <authorList>
            <person name="Stieglmeier M."/>
            <person name="Klingl A."/>
            <person name="Alves R.J."/>
            <person name="Rittmann S.K."/>
            <person name="Melcher M."/>
            <person name="Leisch N."/>
            <person name="Schleper C."/>
        </authorList>
    </citation>
    <scope>NUCLEOTIDE SEQUENCE [LARGE SCALE GENOMIC DNA]</scope>
    <source>
        <strain evidence="1">EN76</strain>
    </source>
</reference>
<dbReference type="KEGG" id="nvn:NVIE_1318"/>
<dbReference type="EMBL" id="CP007536">
    <property type="protein sequence ID" value="AIC15530.1"/>
    <property type="molecule type" value="Genomic_DNA"/>
</dbReference>
<dbReference type="AlphaFoldDB" id="A0A060HJT3"/>
<dbReference type="HOGENOM" id="CLU_3371398_0_0_2"/>
<name>A0A060HJT3_9ARCH</name>
<sequence length="34" mass="4181">MFNKYRTHHLPWLLYDEKIKVKKKDGSKGIRNHV</sequence>
<accession>A0A060HJT3</accession>
<evidence type="ECO:0000313" key="2">
    <source>
        <dbReference type="Proteomes" id="UP000027093"/>
    </source>
</evidence>
<proteinExistence type="predicted"/>
<gene>
    <name evidence="1" type="ORF">NVIE_1318</name>
</gene>
<protein>
    <submittedName>
        <fullName evidence="1">Uncharacterized protein</fullName>
    </submittedName>
</protein>
<evidence type="ECO:0000313" key="1">
    <source>
        <dbReference type="EMBL" id="AIC15530.1"/>
    </source>
</evidence>
<dbReference type="Proteomes" id="UP000027093">
    <property type="component" value="Chromosome"/>
</dbReference>
<keyword evidence="2" id="KW-1185">Reference proteome</keyword>